<dbReference type="InterPro" id="IPR031315">
    <property type="entry name" value="LNS2/PITP"/>
</dbReference>
<protein>
    <recommendedName>
        <fullName evidence="2">LNS2/PITP domain-containing protein</fullName>
    </recommendedName>
</protein>
<dbReference type="PANTHER" id="PTHR10658:SF11">
    <property type="entry name" value="VIBRATOR, ISOFORM B"/>
    <property type="match status" value="1"/>
</dbReference>
<dbReference type="EMBL" id="HBIS01001585">
    <property type="protein sequence ID" value="CAE0607580.1"/>
    <property type="molecule type" value="Transcribed_RNA"/>
</dbReference>
<dbReference type="GO" id="GO:0035091">
    <property type="term" value="F:phosphatidylinositol binding"/>
    <property type="evidence" value="ECO:0007669"/>
    <property type="project" value="TreeGrafter"/>
</dbReference>
<dbReference type="GO" id="GO:0031210">
    <property type="term" value="F:phosphatidylcholine binding"/>
    <property type="evidence" value="ECO:0007669"/>
    <property type="project" value="TreeGrafter"/>
</dbReference>
<name>A0A7S3XCL2_9CHLO</name>
<dbReference type="GO" id="GO:0005737">
    <property type="term" value="C:cytoplasm"/>
    <property type="evidence" value="ECO:0007669"/>
    <property type="project" value="TreeGrafter"/>
</dbReference>
<dbReference type="GO" id="GO:0008526">
    <property type="term" value="F:phosphatidylinositol transfer activity"/>
    <property type="evidence" value="ECO:0007669"/>
    <property type="project" value="TreeGrafter"/>
</dbReference>
<evidence type="ECO:0000256" key="1">
    <source>
        <dbReference type="SAM" id="MobiDB-lite"/>
    </source>
</evidence>
<dbReference type="InterPro" id="IPR036412">
    <property type="entry name" value="HAD-like_sf"/>
</dbReference>
<dbReference type="InterPro" id="IPR023214">
    <property type="entry name" value="HAD_sf"/>
</dbReference>
<feature type="domain" description="LNS2/PITP" evidence="2">
    <location>
        <begin position="375"/>
        <end position="531"/>
    </location>
</feature>
<dbReference type="AlphaFoldDB" id="A0A7S3XCL2"/>
<sequence>MESGMESGISRASSATPPESFGEATVQERSGSPPFLAHLKLTVKAARLPPELADLRVDGMRVQAEVDGDYGFKIKADKNCAVESLPGGPKVICLRQKVQHFVINRSDIVATVNVKTKSSRFAKGVKKGVDGLGHAGTLLKVIGAPFKALFKPMVKPKSTAVAKIPISELTTGTTEKWYPLRLLRERFLVRSGIKSAPENDIEILVSLEYEYMRETQDLGQWYGPNEFVFKGGEVQTVRALVESLSEANHNLCSHDNIYVLQSGYCLVTLHARKNGTVKVLLSTDEVPKIHGVFSYGALRPAAKKHVGVWMTKREVPGDWRYLGVHRTDESGDMWVNLPEDYGSEPGHYGTVAVVASDHTTGSGSVFVLESGTKCVIFDLDGTINVGDEMMVNEMVLDAFGRSRDFDATKQRHALTVVRMWAAKGYLPIYLSGRQGSWYNLTMEWLKRHGFPPGPVVLTRSRMAALPGKGRIGSYKFVAEFKITFIRSLKARGLDVFAAYGNTSSDIESYLRSGIDPQRVFIIGSSGGYHQTVKISNWTDHLEDLWKFEDSPIPTPWHSLYF</sequence>
<gene>
    <name evidence="3" type="ORF">PSAL00342_LOCUS1397</name>
</gene>
<accession>A0A7S3XCL2</accession>
<proteinExistence type="predicted"/>
<dbReference type="Gene3D" id="3.40.50.1000">
    <property type="entry name" value="HAD superfamily/HAD-like"/>
    <property type="match status" value="1"/>
</dbReference>
<dbReference type="SUPFAM" id="SSF56784">
    <property type="entry name" value="HAD-like"/>
    <property type="match status" value="1"/>
</dbReference>
<organism evidence="3">
    <name type="scientific">Picocystis salinarum</name>
    <dbReference type="NCBI Taxonomy" id="88271"/>
    <lineage>
        <taxon>Eukaryota</taxon>
        <taxon>Viridiplantae</taxon>
        <taxon>Chlorophyta</taxon>
        <taxon>Picocystophyceae</taxon>
        <taxon>Picocystales</taxon>
        <taxon>Picocystaceae</taxon>
        <taxon>Picocystis</taxon>
    </lineage>
</organism>
<dbReference type="SMART" id="SM00775">
    <property type="entry name" value="LNS2"/>
    <property type="match status" value="1"/>
</dbReference>
<reference evidence="3" key="1">
    <citation type="submission" date="2021-01" db="EMBL/GenBank/DDBJ databases">
        <authorList>
            <person name="Corre E."/>
            <person name="Pelletier E."/>
            <person name="Niang G."/>
            <person name="Scheremetjew M."/>
            <person name="Finn R."/>
            <person name="Kale V."/>
            <person name="Holt S."/>
            <person name="Cochrane G."/>
            <person name="Meng A."/>
            <person name="Brown T."/>
            <person name="Cohen L."/>
        </authorList>
    </citation>
    <scope>NUCLEOTIDE SEQUENCE</scope>
    <source>
        <strain evidence="3">CCMP1897</strain>
    </source>
</reference>
<dbReference type="InterPro" id="IPR001666">
    <property type="entry name" value="PI_transfer"/>
</dbReference>
<dbReference type="GO" id="GO:0008525">
    <property type="term" value="F:phosphatidylcholine transporter activity"/>
    <property type="evidence" value="ECO:0007669"/>
    <property type="project" value="TreeGrafter"/>
</dbReference>
<dbReference type="Pfam" id="PF24695">
    <property type="entry name" value="PITM1-3"/>
    <property type="match status" value="1"/>
</dbReference>
<evidence type="ECO:0000259" key="2">
    <source>
        <dbReference type="SMART" id="SM00775"/>
    </source>
</evidence>
<evidence type="ECO:0000313" key="3">
    <source>
        <dbReference type="EMBL" id="CAE0607580.1"/>
    </source>
</evidence>
<dbReference type="PANTHER" id="PTHR10658">
    <property type="entry name" value="PHOSPHATIDYLINOSITOL TRANSFER PROTEIN"/>
    <property type="match status" value="1"/>
</dbReference>
<dbReference type="Pfam" id="PF24694">
    <property type="entry name" value="LNS2_PITM1-3"/>
    <property type="match status" value="1"/>
</dbReference>
<feature type="region of interest" description="Disordered" evidence="1">
    <location>
        <begin position="1"/>
        <end position="29"/>
    </location>
</feature>